<dbReference type="EMBL" id="NHTK01004756">
    <property type="protein sequence ID" value="PPQ85105.1"/>
    <property type="molecule type" value="Genomic_DNA"/>
</dbReference>
<feature type="domain" description="AB hydrolase-1" evidence="2">
    <location>
        <begin position="112"/>
        <end position="335"/>
    </location>
</feature>
<evidence type="ECO:0000313" key="3">
    <source>
        <dbReference type="EMBL" id="PPQ85105.1"/>
    </source>
</evidence>
<dbReference type="InParanoid" id="A0A409X2X3"/>
<dbReference type="OrthoDB" id="19657at2759"/>
<dbReference type="Gene3D" id="3.40.50.1820">
    <property type="entry name" value="alpha/beta hydrolase"/>
    <property type="match status" value="1"/>
</dbReference>
<accession>A0A409X2X3</accession>
<dbReference type="Proteomes" id="UP000284842">
    <property type="component" value="Unassembled WGS sequence"/>
</dbReference>
<reference evidence="3 4" key="1">
    <citation type="journal article" date="2018" name="Evol. Lett.">
        <title>Horizontal gene cluster transfer increased hallucinogenic mushroom diversity.</title>
        <authorList>
            <person name="Reynolds H.T."/>
            <person name="Vijayakumar V."/>
            <person name="Gluck-Thaler E."/>
            <person name="Korotkin H.B."/>
            <person name="Matheny P.B."/>
            <person name="Slot J.C."/>
        </authorList>
    </citation>
    <scope>NUCLEOTIDE SEQUENCE [LARGE SCALE GENOMIC DNA]</scope>
    <source>
        <strain evidence="3 4">2629</strain>
    </source>
</reference>
<dbReference type="PANTHER" id="PTHR43433">
    <property type="entry name" value="HYDROLASE, ALPHA/BETA FOLD FAMILY PROTEIN"/>
    <property type="match status" value="1"/>
</dbReference>
<dbReference type="InterPro" id="IPR029058">
    <property type="entry name" value="AB_hydrolase_fold"/>
</dbReference>
<keyword evidence="4" id="KW-1185">Reference proteome</keyword>
<evidence type="ECO:0000313" key="4">
    <source>
        <dbReference type="Proteomes" id="UP000284842"/>
    </source>
</evidence>
<dbReference type="AlphaFoldDB" id="A0A409X2X3"/>
<dbReference type="InterPro" id="IPR050471">
    <property type="entry name" value="AB_hydrolase"/>
</dbReference>
<proteinExistence type="predicted"/>
<feature type="compositionally biased region" description="Low complexity" evidence="1">
    <location>
        <begin position="24"/>
        <end position="36"/>
    </location>
</feature>
<dbReference type="Pfam" id="PF00561">
    <property type="entry name" value="Abhydrolase_1"/>
    <property type="match status" value="1"/>
</dbReference>
<sequence>KPTPPPTPTQATPTPTSPPPSHPPHASNAASAPSHPSARKALHPSSPIHYSKYKIVFIMGLNSSSFSWGGQVRWFGNGGEGVRMRMGEVVFSEGEGEGDVEGREGDTIEGKSQFSCLVFDNRGVGNSGYPRGPYSTSGMAQDVICLLDYIGWTAERELNVVGISLGGMIAQELASRIPHRIASLLLAVTTPGSTFPLFNLPPWSGVSSLARLIVTPKPEDKLPIVMRMVYTEKWLKERAERIVYPGDKDNGKGVSEVQGKTNMDVQAEAFLRRASITLPQRFLGHISQMCAGLTHHISPPKLHTLATLIPKIIILTGDVDNLVRPSGSYRLKASLDEALAEGERTGVNEKGGRVEMVLWRETGHAIHAQRETWFNRLVERCAVEGRLRVERGFK</sequence>
<organism evidence="3 4">
    <name type="scientific">Panaeolus cyanescens</name>
    <dbReference type="NCBI Taxonomy" id="181874"/>
    <lineage>
        <taxon>Eukaryota</taxon>
        <taxon>Fungi</taxon>
        <taxon>Dikarya</taxon>
        <taxon>Basidiomycota</taxon>
        <taxon>Agaricomycotina</taxon>
        <taxon>Agaricomycetes</taxon>
        <taxon>Agaricomycetidae</taxon>
        <taxon>Agaricales</taxon>
        <taxon>Agaricineae</taxon>
        <taxon>Galeropsidaceae</taxon>
        <taxon>Panaeolus</taxon>
    </lineage>
</organism>
<comment type="caution">
    <text evidence="3">The sequence shown here is derived from an EMBL/GenBank/DDBJ whole genome shotgun (WGS) entry which is preliminary data.</text>
</comment>
<dbReference type="SUPFAM" id="SSF53474">
    <property type="entry name" value="alpha/beta-Hydrolases"/>
    <property type="match status" value="1"/>
</dbReference>
<evidence type="ECO:0000259" key="2">
    <source>
        <dbReference type="Pfam" id="PF00561"/>
    </source>
</evidence>
<feature type="non-terminal residue" evidence="3">
    <location>
        <position position="1"/>
    </location>
</feature>
<name>A0A409X2X3_9AGAR</name>
<gene>
    <name evidence="3" type="ORF">CVT24_011971</name>
</gene>
<evidence type="ECO:0000256" key="1">
    <source>
        <dbReference type="SAM" id="MobiDB-lite"/>
    </source>
</evidence>
<dbReference type="STRING" id="181874.A0A409X2X3"/>
<protein>
    <recommendedName>
        <fullName evidence="2">AB hydrolase-1 domain-containing protein</fullName>
    </recommendedName>
</protein>
<dbReference type="PANTHER" id="PTHR43433:SF5">
    <property type="entry name" value="AB HYDROLASE-1 DOMAIN-CONTAINING PROTEIN"/>
    <property type="match status" value="1"/>
</dbReference>
<dbReference type="InterPro" id="IPR000073">
    <property type="entry name" value="AB_hydrolase_1"/>
</dbReference>
<feature type="region of interest" description="Disordered" evidence="1">
    <location>
        <begin position="1"/>
        <end position="43"/>
    </location>
</feature>